<protein>
    <submittedName>
        <fullName evidence="1">Uncharacterized protein</fullName>
    </submittedName>
</protein>
<evidence type="ECO:0000313" key="1">
    <source>
        <dbReference type="EMBL" id="CUO83201.1"/>
    </source>
</evidence>
<reference evidence="1 2" key="1">
    <citation type="submission" date="2015-09" db="EMBL/GenBank/DDBJ databases">
        <authorList>
            <consortium name="Pathogen Informatics"/>
        </authorList>
    </citation>
    <scope>NUCLEOTIDE SEQUENCE [LARGE SCALE GENOMIC DNA]</scope>
    <source>
        <strain evidence="1 2">2789STDY5608854</strain>
    </source>
</reference>
<dbReference type="EMBL" id="CYZT01000182">
    <property type="protein sequence ID" value="CUO83201.1"/>
    <property type="molecule type" value="Genomic_DNA"/>
</dbReference>
<name>A0A174I9Q4_FLAPL</name>
<organism evidence="1 2">
    <name type="scientific">Flavonifractor plautii</name>
    <name type="common">Fusobacterium plautii</name>
    <dbReference type="NCBI Taxonomy" id="292800"/>
    <lineage>
        <taxon>Bacteria</taxon>
        <taxon>Bacillati</taxon>
        <taxon>Bacillota</taxon>
        <taxon>Clostridia</taxon>
        <taxon>Eubacteriales</taxon>
        <taxon>Oscillospiraceae</taxon>
        <taxon>Flavonifractor</taxon>
    </lineage>
</organism>
<evidence type="ECO:0000313" key="2">
    <source>
        <dbReference type="Proteomes" id="UP000095746"/>
    </source>
</evidence>
<sequence>MPAHAVEDGILHYRLKQQLGQRVVPQGLIHLAGVVKGIGIAQVLELHIALQRVQLLPQGDELHRAGESLAQQLGEVEHHLPRLLYLVHLQQEADGAEGIVDEVGVDLGLEKIQLRQMLLPLLPFDRLQKGGDLLHHTVEGLLNTAEFVLSAYVDALVQAALHDPAQAGLELGDGAENLPVGVEKHRQNQGGAQAGGQESAIAYQIQRAEGRRGTHLLHQIPVRPRYAFIQADLPAVNAAGEGRLRRQGVQFLRGIGIDGTNELLVPG</sequence>
<gene>
    <name evidence="1" type="ORF">ERS852411_02237</name>
</gene>
<dbReference type="Proteomes" id="UP000095746">
    <property type="component" value="Unassembled WGS sequence"/>
</dbReference>
<accession>A0A174I9Q4</accession>
<proteinExistence type="predicted"/>
<dbReference type="AlphaFoldDB" id="A0A174I9Q4"/>